<dbReference type="GeneID" id="96154438"/>
<dbReference type="RefSeq" id="WP_138651600.1">
    <property type="nucleotide sequence ID" value="NZ_CP040637.1"/>
</dbReference>
<dbReference type="AlphaFoldDB" id="A0A4P9TBJ1"/>
<evidence type="ECO:0000313" key="2">
    <source>
        <dbReference type="EMBL" id="QCW01847.1"/>
    </source>
</evidence>
<feature type="region of interest" description="Disordered" evidence="1">
    <location>
        <begin position="1"/>
        <end position="24"/>
    </location>
</feature>
<name>A0A4P9TBJ1_9EURY</name>
<evidence type="ECO:0000256" key="1">
    <source>
        <dbReference type="SAM" id="MobiDB-lite"/>
    </source>
</evidence>
<accession>A0A4P9TBJ1</accession>
<protein>
    <submittedName>
        <fullName evidence="2">Uncharacterized protein</fullName>
    </submittedName>
</protein>
<evidence type="ECO:0000313" key="3">
    <source>
        <dbReference type="Proteomes" id="UP000307562"/>
    </source>
</evidence>
<keyword evidence="3" id="KW-1185">Reference proteome</keyword>
<reference evidence="3" key="1">
    <citation type="submission" date="2019-05" db="EMBL/GenBank/DDBJ databases">
        <title>Complete Genome Sequence and Methylation Pattern of the Halophilic Archaeon Natrinema pallidum BOL6-1.</title>
        <authorList>
            <person name="DasSarma P."/>
            <person name="DasSarma B.P."/>
            <person name="DasSarma S.L."/>
            <person name="Martinez F.L."/>
            <person name="Guzman D."/>
            <person name="Roberts R.J."/>
            <person name="DasSarma S."/>
        </authorList>
    </citation>
    <scope>NUCLEOTIDE SEQUENCE [LARGE SCALE GENOMIC DNA]</scope>
    <source>
        <strain evidence="3">BOL6-1</strain>
    </source>
</reference>
<dbReference type="EMBL" id="CP040637">
    <property type="protein sequence ID" value="QCW01847.1"/>
    <property type="molecule type" value="Genomic_DNA"/>
</dbReference>
<organism evidence="2 3">
    <name type="scientific">Natrinema pallidum</name>
    <dbReference type="NCBI Taxonomy" id="69527"/>
    <lineage>
        <taxon>Archaea</taxon>
        <taxon>Methanobacteriati</taxon>
        <taxon>Methanobacteriota</taxon>
        <taxon>Stenosarchaea group</taxon>
        <taxon>Halobacteria</taxon>
        <taxon>Halobacteriales</taxon>
        <taxon>Natrialbaceae</taxon>
        <taxon>Natrinema</taxon>
    </lineage>
</organism>
<gene>
    <name evidence="2" type="ORF">FGF80_00710</name>
</gene>
<proteinExistence type="predicted"/>
<dbReference type="Proteomes" id="UP000307562">
    <property type="component" value="Chromosome"/>
</dbReference>
<dbReference type="KEGG" id="npl:FGF80_00710"/>
<sequence length="138" mass="15564">MLMTTPKSSGDDEQRANNIDRQSTEEIIETLRGACGKRVRVYGDDGRVIEARVEVIDVDEPLARMRREAPRGEFMAVLDSDDLDDEIENYGVGGNVSVNEDLHRGWRRPGIGWETFEDGEFTGWGGFDVERVEVVSDE</sequence>